<evidence type="ECO:0000313" key="1">
    <source>
        <dbReference type="EMBL" id="CAG8726127.1"/>
    </source>
</evidence>
<name>A0ACA9PYV3_9GLOM</name>
<proteinExistence type="predicted"/>
<organism evidence="1 2">
    <name type="scientific">Dentiscutata heterogama</name>
    <dbReference type="NCBI Taxonomy" id="1316150"/>
    <lineage>
        <taxon>Eukaryota</taxon>
        <taxon>Fungi</taxon>
        <taxon>Fungi incertae sedis</taxon>
        <taxon>Mucoromycota</taxon>
        <taxon>Glomeromycotina</taxon>
        <taxon>Glomeromycetes</taxon>
        <taxon>Diversisporales</taxon>
        <taxon>Gigasporaceae</taxon>
        <taxon>Dentiscutata</taxon>
    </lineage>
</organism>
<evidence type="ECO:0000313" key="2">
    <source>
        <dbReference type="Proteomes" id="UP000789702"/>
    </source>
</evidence>
<feature type="non-terminal residue" evidence="1">
    <location>
        <position position="55"/>
    </location>
</feature>
<dbReference type="Proteomes" id="UP000789702">
    <property type="component" value="Unassembled WGS sequence"/>
</dbReference>
<protein>
    <submittedName>
        <fullName evidence="1">11123_t:CDS:1</fullName>
    </submittedName>
</protein>
<reference evidence="1" key="1">
    <citation type="submission" date="2021-06" db="EMBL/GenBank/DDBJ databases">
        <authorList>
            <person name="Kallberg Y."/>
            <person name="Tangrot J."/>
            <person name="Rosling A."/>
        </authorList>
    </citation>
    <scope>NUCLEOTIDE SEQUENCE</scope>
    <source>
        <strain evidence="1">IL203A</strain>
    </source>
</reference>
<dbReference type="EMBL" id="CAJVPU010034755">
    <property type="protein sequence ID" value="CAG8726127.1"/>
    <property type="molecule type" value="Genomic_DNA"/>
</dbReference>
<accession>A0ACA9PYV3</accession>
<keyword evidence="2" id="KW-1185">Reference proteome</keyword>
<comment type="caution">
    <text evidence="1">The sequence shown here is derived from an EMBL/GenBank/DDBJ whole genome shotgun (WGS) entry which is preliminary data.</text>
</comment>
<sequence length="55" mass="6066">MSSQEWSISPTPSIEEVPWTPAESSVFSPASTNEISNELNDETNNGANDKYFQTT</sequence>
<gene>
    <name evidence="1" type="ORF">DHETER_LOCUS13140</name>
</gene>